<evidence type="ECO:0000313" key="2">
    <source>
        <dbReference type="EMBL" id="ROT68550.1"/>
    </source>
</evidence>
<feature type="compositionally biased region" description="Low complexity" evidence="1">
    <location>
        <begin position="519"/>
        <end position="529"/>
    </location>
</feature>
<feature type="compositionally biased region" description="Pro residues" evidence="1">
    <location>
        <begin position="264"/>
        <end position="274"/>
    </location>
</feature>
<dbReference type="EMBL" id="QCYY01002657">
    <property type="protein sequence ID" value="ROT68550.1"/>
    <property type="molecule type" value="Genomic_DNA"/>
</dbReference>
<feature type="compositionally biased region" description="Gly residues" evidence="1">
    <location>
        <begin position="837"/>
        <end position="848"/>
    </location>
</feature>
<accession>A0A3R7SNK2</accession>
<comment type="caution">
    <text evidence="2">The sequence shown here is derived from an EMBL/GenBank/DDBJ whole genome shotgun (WGS) entry which is preliminary data.</text>
</comment>
<proteinExistence type="predicted"/>
<evidence type="ECO:0000256" key="1">
    <source>
        <dbReference type="SAM" id="MobiDB-lite"/>
    </source>
</evidence>
<sequence length="1301" mass="136463">MTQPGTLIPSPWLSPVALPRGRPTHVAAHSHTCVSHREPARNCCTWRLMGGDGYLNRAAAGVLCVTGGDPGPCAADTGRTRTPRRTRTRPLAKATERGDLYGNPGSMAYQRVIIVGDQSGDRGTLTSYSVRSRGAGRRPIRTAARSLPPSGQGLCVYWGREGGVGRGGGEDSAPPRAPARHGPASPPRCATALGRGRRRRPRPAPDLRPDARPTAPAPGAVRDARPRRAGAGARRRRRRPAPGGRSRSAPGAVPSSRLRSPPSRRSPPEPPPVPAASLPPTAGVAAAAARPRRRRSLRPRCPPALRHCPGLRPPRAARPPAPRAFLPDAAFSAAYVLGVRRTVCLCPPVPRDSSRRSVSRLGWRLPRPAHLPVPALPAACRPSPPGPSASSPCLSLLPARPRAPLPFPSRVSLRPPCASRCSQRLSGPPRRGACCRAPPRAPRLPRAPCSMLSCVARCLAFGLVCGRMPAPCAPCAGLLLPYWGRHISSAAFLPPAPPRVPAPAGASPLRPRLPPPPRFASLPPGSSFRSPPPLRFLLPSLPAWRRLPVPFPGASPVRPCPRLALPPAPASWPSPPPPFSPSPSAPPPPPLSLTPLAPSFPPLLRCPPPLPLSPLLLPALSPPLPLCPPPPLLPPPPPFPLPPPRFSSPSPCLPGLPSPSLSPPLTPSPSPPPPLPSSPLPSPLSPPPPPPPSPAPSPFPPPTLRRALALPALRAAVLFGRRPAPRLRPDSLVRVPRSRSARRRSCLFAQISVGPLPPLLALLRRLPFVAVACRSLITWAARGVVLPSLRSFFPSLLSCPSLIFARLAEPLRHLVCVCGARVGRAGAWLRGRAGATRGRGGGGAGAAGARGRSLIPPPRADGRPRARSLRARSSSLPPSPHSPSPSPLSPPSSLPPLPLLPSFSPPPLSLSFWASHVSCSSSSAPLHSCARPLALPVLFHSPCCPSPLLCFVRRGAAGGRARSGPAALRASTSRRGASRVLGAGAGSGRGAGGVGLGRGPRWCGWGGARRCGLGAVPAGAGVGGGVRRGAGGAGAGGRGARTVRVGGPRGVRVWATGAQGWAGSVRVWGRGRRGLPCGLGGRRRDVPGGVRAASALWWDGGWGVPVPWPRVGRGVPRPSLIFFVLLFSSPSFFPFRLLLRRARAFPLPPRGYDPVDRLFGRLASRGRPLAILHLCTGRRGAPARARGHTGLPHLWPRCLRARGGFRAGGARRPKREAAREESGYNHAGKKHIHRQTPCYGPERGPWESRAGPWCGHTRAAGHTLAAGTGFSTFSSPFYYLYSFTITASLNAIRHTPITSVP</sequence>
<feature type="region of interest" description="Disordered" evidence="1">
    <location>
        <begin position="1206"/>
        <end position="1241"/>
    </location>
</feature>
<feature type="compositionally biased region" description="Basic residues" evidence="1">
    <location>
        <begin position="225"/>
        <end position="240"/>
    </location>
</feature>
<feature type="region of interest" description="Disordered" evidence="1">
    <location>
        <begin position="120"/>
        <end position="314"/>
    </location>
</feature>
<reference evidence="2 3" key="1">
    <citation type="submission" date="2018-04" db="EMBL/GenBank/DDBJ databases">
        <authorList>
            <person name="Zhang X."/>
            <person name="Yuan J."/>
            <person name="Li F."/>
            <person name="Xiang J."/>
        </authorList>
    </citation>
    <scope>NUCLEOTIDE SEQUENCE [LARGE SCALE GENOMIC DNA]</scope>
    <source>
        <tissue evidence="2">Muscle</tissue>
    </source>
</reference>
<protein>
    <submittedName>
        <fullName evidence="2">Uncharacterized protein</fullName>
    </submittedName>
</protein>
<feature type="region of interest" description="Disordered" evidence="1">
    <location>
        <begin position="833"/>
        <end position="893"/>
    </location>
</feature>
<feature type="region of interest" description="Disordered" evidence="1">
    <location>
        <begin position="643"/>
        <end position="701"/>
    </location>
</feature>
<name>A0A3R7SNK2_PENVA</name>
<feature type="compositionally biased region" description="Pro residues" evidence="1">
    <location>
        <begin position="877"/>
        <end position="893"/>
    </location>
</feature>
<keyword evidence="3" id="KW-1185">Reference proteome</keyword>
<feature type="compositionally biased region" description="Low complexity" evidence="1">
    <location>
        <begin position="212"/>
        <end position="221"/>
    </location>
</feature>
<feature type="compositionally biased region" description="Low complexity" evidence="1">
    <location>
        <begin position="241"/>
        <end position="263"/>
    </location>
</feature>
<feature type="region of interest" description="Disordered" evidence="1">
    <location>
        <begin position="571"/>
        <end position="593"/>
    </location>
</feature>
<feature type="compositionally biased region" description="Low complexity" evidence="1">
    <location>
        <begin position="180"/>
        <end position="194"/>
    </location>
</feature>
<gene>
    <name evidence="2" type="ORF">C7M84_013282</name>
</gene>
<dbReference type="Proteomes" id="UP000283509">
    <property type="component" value="Unassembled WGS sequence"/>
</dbReference>
<feature type="compositionally biased region" description="Low complexity" evidence="1">
    <location>
        <begin position="275"/>
        <end position="289"/>
    </location>
</feature>
<organism evidence="2 3">
    <name type="scientific">Penaeus vannamei</name>
    <name type="common">Whiteleg shrimp</name>
    <name type="synonym">Litopenaeus vannamei</name>
    <dbReference type="NCBI Taxonomy" id="6689"/>
    <lineage>
        <taxon>Eukaryota</taxon>
        <taxon>Metazoa</taxon>
        <taxon>Ecdysozoa</taxon>
        <taxon>Arthropoda</taxon>
        <taxon>Crustacea</taxon>
        <taxon>Multicrustacea</taxon>
        <taxon>Malacostraca</taxon>
        <taxon>Eumalacostraca</taxon>
        <taxon>Eucarida</taxon>
        <taxon>Decapoda</taxon>
        <taxon>Dendrobranchiata</taxon>
        <taxon>Penaeoidea</taxon>
        <taxon>Penaeidae</taxon>
        <taxon>Penaeus</taxon>
    </lineage>
</organism>
<dbReference type="PRINTS" id="PR01217">
    <property type="entry name" value="PRICHEXTENSN"/>
</dbReference>
<reference evidence="2 3" key="2">
    <citation type="submission" date="2019-01" db="EMBL/GenBank/DDBJ databases">
        <title>The decoding of complex shrimp genome reveals the adaptation for benthos swimmer, frequently molting mechanism and breeding impact on genome.</title>
        <authorList>
            <person name="Sun Y."/>
            <person name="Gao Y."/>
            <person name="Yu Y."/>
        </authorList>
    </citation>
    <scope>NUCLEOTIDE SEQUENCE [LARGE SCALE GENOMIC DNA]</scope>
    <source>
        <tissue evidence="2">Muscle</tissue>
    </source>
</reference>
<evidence type="ECO:0000313" key="3">
    <source>
        <dbReference type="Proteomes" id="UP000283509"/>
    </source>
</evidence>
<feature type="region of interest" description="Disordered" evidence="1">
    <location>
        <begin position="501"/>
        <end position="529"/>
    </location>
</feature>